<dbReference type="SUPFAM" id="SSF100895">
    <property type="entry name" value="Kazal-type serine protease inhibitors"/>
    <property type="match status" value="1"/>
</dbReference>
<dbReference type="PANTHER" id="PTHR11388:SF76">
    <property type="entry name" value="SOLUTE CARRIER ORGANIC ANION TRANSPORTER FAMILY MEMBER"/>
    <property type="match status" value="1"/>
</dbReference>
<evidence type="ECO:0000256" key="7">
    <source>
        <dbReference type="ARBA" id="ARBA00023157"/>
    </source>
</evidence>
<evidence type="ECO:0000256" key="6">
    <source>
        <dbReference type="ARBA" id="ARBA00023136"/>
    </source>
</evidence>
<proteinExistence type="inferred from homology"/>
<dbReference type="SUPFAM" id="SSF103473">
    <property type="entry name" value="MFS general substrate transporter"/>
    <property type="match status" value="1"/>
</dbReference>
<accession>A0AAW1CL32</accession>
<dbReference type="InterPro" id="IPR036259">
    <property type="entry name" value="MFS_trans_sf"/>
</dbReference>
<dbReference type="GO" id="GO:0043252">
    <property type="term" value="P:sodium-independent organic anion transport"/>
    <property type="evidence" value="ECO:0007669"/>
    <property type="project" value="TreeGrafter"/>
</dbReference>
<dbReference type="GO" id="GO:0006811">
    <property type="term" value="P:monoatomic ion transport"/>
    <property type="evidence" value="ECO:0007669"/>
    <property type="project" value="UniProtKB-KW"/>
</dbReference>
<evidence type="ECO:0000313" key="10">
    <source>
        <dbReference type="EMBL" id="KAK9498785.1"/>
    </source>
</evidence>
<keyword evidence="8" id="KW-0406">Ion transport</keyword>
<dbReference type="GO" id="GO:0015347">
    <property type="term" value="F:sodium-independent organic anion transmembrane transporter activity"/>
    <property type="evidence" value="ECO:0007669"/>
    <property type="project" value="TreeGrafter"/>
</dbReference>
<name>A0AAW1CL32_9HEMI</name>
<reference evidence="10 11" key="1">
    <citation type="submission" date="2022-12" db="EMBL/GenBank/DDBJ databases">
        <title>Chromosome-level genome assembly of true bugs.</title>
        <authorList>
            <person name="Ma L."/>
            <person name="Li H."/>
        </authorList>
    </citation>
    <scope>NUCLEOTIDE SEQUENCE [LARGE SCALE GENOMIC DNA]</scope>
    <source>
        <strain evidence="10">Lab_2022b</strain>
    </source>
</reference>
<dbReference type="Pfam" id="PF03137">
    <property type="entry name" value="OATP"/>
    <property type="match status" value="1"/>
</dbReference>
<organism evidence="10 11">
    <name type="scientific">Rhynocoris fuscipes</name>
    <dbReference type="NCBI Taxonomy" id="488301"/>
    <lineage>
        <taxon>Eukaryota</taxon>
        <taxon>Metazoa</taxon>
        <taxon>Ecdysozoa</taxon>
        <taxon>Arthropoda</taxon>
        <taxon>Hexapoda</taxon>
        <taxon>Insecta</taxon>
        <taxon>Pterygota</taxon>
        <taxon>Neoptera</taxon>
        <taxon>Paraneoptera</taxon>
        <taxon>Hemiptera</taxon>
        <taxon>Heteroptera</taxon>
        <taxon>Panheteroptera</taxon>
        <taxon>Cimicomorpha</taxon>
        <taxon>Reduviidae</taxon>
        <taxon>Harpactorinae</taxon>
        <taxon>Harpactorini</taxon>
        <taxon>Rhynocoris</taxon>
    </lineage>
</organism>
<keyword evidence="6 8" id="KW-0472">Membrane</keyword>
<keyword evidence="8" id="KW-0813">Transport</keyword>
<feature type="transmembrane region" description="Helical" evidence="8">
    <location>
        <begin position="57"/>
        <end position="77"/>
    </location>
</feature>
<evidence type="ECO:0000256" key="1">
    <source>
        <dbReference type="ARBA" id="ARBA00004651"/>
    </source>
</evidence>
<dbReference type="GO" id="GO:0016323">
    <property type="term" value="C:basolateral plasma membrane"/>
    <property type="evidence" value="ECO:0007669"/>
    <property type="project" value="TreeGrafter"/>
</dbReference>
<feature type="transmembrane region" description="Helical" evidence="8">
    <location>
        <begin position="401"/>
        <end position="420"/>
    </location>
</feature>
<evidence type="ECO:0000256" key="5">
    <source>
        <dbReference type="ARBA" id="ARBA00022989"/>
    </source>
</evidence>
<dbReference type="EMBL" id="JAPXFL010000012">
    <property type="protein sequence ID" value="KAK9498785.1"/>
    <property type="molecule type" value="Genomic_DNA"/>
</dbReference>
<feature type="transmembrane region" description="Helical" evidence="8">
    <location>
        <begin position="122"/>
        <end position="139"/>
    </location>
</feature>
<feature type="transmembrane region" description="Helical" evidence="8">
    <location>
        <begin position="330"/>
        <end position="351"/>
    </location>
</feature>
<comment type="similarity">
    <text evidence="2 8">Belongs to the organo anion transporter (TC 2.A.60) family.</text>
</comment>
<evidence type="ECO:0000256" key="2">
    <source>
        <dbReference type="ARBA" id="ARBA00009657"/>
    </source>
</evidence>
<feature type="transmembrane region" description="Helical" evidence="8">
    <location>
        <begin position="182"/>
        <end position="210"/>
    </location>
</feature>
<dbReference type="InterPro" id="IPR002350">
    <property type="entry name" value="Kazal_dom"/>
</dbReference>
<keyword evidence="4 8" id="KW-0812">Transmembrane</keyword>
<keyword evidence="5 8" id="KW-1133">Transmembrane helix</keyword>
<dbReference type="Proteomes" id="UP001461498">
    <property type="component" value="Unassembled WGS sequence"/>
</dbReference>
<protein>
    <recommendedName>
        <fullName evidence="8">Solute carrier organic anion transporter family member</fullName>
    </recommendedName>
</protein>
<feature type="domain" description="Kazal-like" evidence="9">
    <location>
        <begin position="437"/>
        <end position="494"/>
    </location>
</feature>
<feature type="transmembrane region" description="Helical" evidence="8">
    <location>
        <begin position="602"/>
        <end position="626"/>
    </location>
</feature>
<dbReference type="InterPro" id="IPR036058">
    <property type="entry name" value="Kazal_dom_sf"/>
</dbReference>
<dbReference type="NCBIfam" id="TIGR00805">
    <property type="entry name" value="oat"/>
    <property type="match status" value="1"/>
</dbReference>
<feature type="transmembrane region" description="Helical" evidence="8">
    <location>
        <begin position="549"/>
        <end position="570"/>
    </location>
</feature>
<keyword evidence="7" id="KW-1015">Disulfide bond</keyword>
<comment type="caution">
    <text evidence="10">The sequence shown here is derived from an EMBL/GenBank/DDBJ whole genome shotgun (WGS) entry which is preliminary data.</text>
</comment>
<dbReference type="CDD" id="cd17336">
    <property type="entry name" value="MFS_SLCO_OATP"/>
    <property type="match status" value="1"/>
</dbReference>
<evidence type="ECO:0000256" key="4">
    <source>
        <dbReference type="ARBA" id="ARBA00022692"/>
    </source>
</evidence>
<feature type="transmembrane region" description="Helical" evidence="8">
    <location>
        <begin position="222"/>
        <end position="249"/>
    </location>
</feature>
<keyword evidence="3" id="KW-1003">Cell membrane</keyword>
<dbReference type="Gene3D" id="1.20.1250.20">
    <property type="entry name" value="MFS general substrate transporter like domains"/>
    <property type="match status" value="1"/>
</dbReference>
<sequence length="662" mass="74233">MENNEDKAEELETLNEDNVNKVNKEIDLDLKEYDTQCGIGGYKPKWLQKLASKKSYVLIYGLLGLYETSLASYYIGIISTIEKRFRFPSSISGLMTSTWDIGTLVASIVVAYHGTTAHKTKWCAFGITIAALSCFLRYLPHFIYGPGDTVNFVSSNSSSPIENLCNNINPKLENCSFNTEGAVAFTIIIISLLLLGVGTTPYYSLGAAYLDDNVSKNKFPFLFSLVVCVRFLGPTLGFLISSYTLSIYIDPENKPSFGQDDPRWIGAWYLGWNPLGLIGLIISFFMALFPRMLPRELERRKTMKLTKVENNRSLKDFKETLMRLSKNKIFMYNSFSSTIGMLALIGFWIFMPKYIETQFRKTASEANLMTGTIGLVSTALGVISSGALISKFKPRPTYLAAWNVFTEAIIIITYLCFAYLGCYKNDLHGDYAEDKSWNLITECNSGCNCSQYINYSPVCSMDKTMTFYSACHAGCTNWYKENNTKIYENCSCIDGGLGSATDGPCPVQCQHDYVIFLALLCLMEFLMSTGRAGNTIIQYRAVNPNDKSVSIAITSTIFCLFSFIPGPIFYGMLLDLSCTVWGITCGKTGNCWLYDGQKMRYLMNFTAAGLMFVATLLDVGVLLNVGKLKIYDEDLKKNEENEDNQPFLKKLKNINKFMVNNS</sequence>
<feature type="transmembrane region" description="Helical" evidence="8">
    <location>
        <begin position="97"/>
        <end position="115"/>
    </location>
</feature>
<evidence type="ECO:0000313" key="11">
    <source>
        <dbReference type="Proteomes" id="UP001461498"/>
    </source>
</evidence>
<dbReference type="InterPro" id="IPR004156">
    <property type="entry name" value="OATP"/>
</dbReference>
<feature type="transmembrane region" description="Helical" evidence="8">
    <location>
        <begin position="269"/>
        <end position="293"/>
    </location>
</feature>
<dbReference type="AlphaFoldDB" id="A0AAW1CL32"/>
<keyword evidence="11" id="KW-1185">Reference proteome</keyword>
<dbReference type="PANTHER" id="PTHR11388">
    <property type="entry name" value="ORGANIC ANION TRANSPORTER"/>
    <property type="match status" value="1"/>
</dbReference>
<dbReference type="PROSITE" id="PS51465">
    <property type="entry name" value="KAZAL_2"/>
    <property type="match status" value="1"/>
</dbReference>
<evidence type="ECO:0000256" key="3">
    <source>
        <dbReference type="ARBA" id="ARBA00022475"/>
    </source>
</evidence>
<feature type="transmembrane region" description="Helical" evidence="8">
    <location>
        <begin position="371"/>
        <end position="389"/>
    </location>
</feature>
<evidence type="ECO:0000256" key="8">
    <source>
        <dbReference type="RuleBase" id="RU362056"/>
    </source>
</evidence>
<comment type="subcellular location">
    <subcellularLocation>
        <location evidence="1 8">Cell membrane</location>
        <topology evidence="1 8">Multi-pass membrane protein</topology>
    </subcellularLocation>
</comment>
<evidence type="ECO:0000259" key="9">
    <source>
        <dbReference type="PROSITE" id="PS51465"/>
    </source>
</evidence>
<gene>
    <name evidence="10" type="ORF">O3M35_003346</name>
</gene>
<feature type="transmembrane region" description="Helical" evidence="8">
    <location>
        <begin position="513"/>
        <end position="537"/>
    </location>
</feature>